<dbReference type="AlphaFoldDB" id="A0A941F2L5"/>
<evidence type="ECO:0000256" key="1">
    <source>
        <dbReference type="ARBA" id="ARBA00006484"/>
    </source>
</evidence>
<dbReference type="EMBL" id="JAGTAR010000004">
    <property type="protein sequence ID" value="MBR8534799.1"/>
    <property type="molecule type" value="Genomic_DNA"/>
</dbReference>
<protein>
    <submittedName>
        <fullName evidence="2">SDR family oxidoreductase</fullName>
    </submittedName>
</protein>
<gene>
    <name evidence="2" type="ORF">KDU71_04445</name>
</gene>
<dbReference type="PRINTS" id="PR00081">
    <property type="entry name" value="GDHRDH"/>
</dbReference>
<comment type="similarity">
    <text evidence="1">Belongs to the short-chain dehydrogenases/reductases (SDR) family.</text>
</comment>
<reference evidence="2" key="2">
    <citation type="submission" date="2021-04" db="EMBL/GenBank/DDBJ databases">
        <authorList>
            <person name="Zhang T."/>
            <person name="Zhang Y."/>
            <person name="Lu D."/>
            <person name="Zuo D."/>
            <person name="Du Z."/>
        </authorList>
    </citation>
    <scope>NUCLEOTIDE SEQUENCE</scope>
    <source>
        <strain evidence="2">JR1</strain>
    </source>
</reference>
<keyword evidence="3" id="KW-1185">Reference proteome</keyword>
<evidence type="ECO:0000313" key="3">
    <source>
        <dbReference type="Proteomes" id="UP000679220"/>
    </source>
</evidence>
<dbReference type="PANTHER" id="PTHR42879:SF6">
    <property type="entry name" value="NADPH-DEPENDENT REDUCTASE BACG"/>
    <property type="match status" value="1"/>
</dbReference>
<dbReference type="SUPFAM" id="SSF51735">
    <property type="entry name" value="NAD(P)-binding Rossmann-fold domains"/>
    <property type="match status" value="1"/>
</dbReference>
<name>A0A941F2L5_9BACT</name>
<evidence type="ECO:0000313" key="2">
    <source>
        <dbReference type="EMBL" id="MBR8534799.1"/>
    </source>
</evidence>
<dbReference type="InterPro" id="IPR002347">
    <property type="entry name" value="SDR_fam"/>
</dbReference>
<dbReference type="Gene3D" id="3.40.50.720">
    <property type="entry name" value="NAD(P)-binding Rossmann-like Domain"/>
    <property type="match status" value="1"/>
</dbReference>
<reference evidence="2" key="1">
    <citation type="journal article" date="2018" name="Int. J. Syst. Evol. Microbiol.">
        <title>Carboxylicivirga sediminis sp. nov., isolated from coastal sediment.</title>
        <authorList>
            <person name="Wang F.Q."/>
            <person name="Ren L.H."/>
            <person name="Zou R.J."/>
            <person name="Sun Y.Z."/>
            <person name="Liu X.J."/>
            <person name="Jiang F."/>
            <person name="Liu L.J."/>
        </authorList>
    </citation>
    <scope>NUCLEOTIDE SEQUENCE</scope>
    <source>
        <strain evidence="2">JR1</strain>
    </source>
</reference>
<organism evidence="2 3">
    <name type="scientific">Carboxylicivirga sediminis</name>
    <dbReference type="NCBI Taxonomy" id="2006564"/>
    <lineage>
        <taxon>Bacteria</taxon>
        <taxon>Pseudomonadati</taxon>
        <taxon>Bacteroidota</taxon>
        <taxon>Bacteroidia</taxon>
        <taxon>Marinilabiliales</taxon>
        <taxon>Marinilabiliaceae</taxon>
        <taxon>Carboxylicivirga</taxon>
    </lineage>
</organism>
<dbReference type="InterPro" id="IPR050259">
    <property type="entry name" value="SDR"/>
</dbReference>
<dbReference type="PANTHER" id="PTHR42879">
    <property type="entry name" value="3-OXOACYL-(ACYL-CARRIER-PROTEIN) REDUCTASE"/>
    <property type="match status" value="1"/>
</dbReference>
<dbReference type="InterPro" id="IPR036291">
    <property type="entry name" value="NAD(P)-bd_dom_sf"/>
</dbReference>
<accession>A0A941F2L5</accession>
<proteinExistence type="inferred from homology"/>
<comment type="caution">
    <text evidence="2">The sequence shown here is derived from an EMBL/GenBank/DDBJ whole genome shotgun (WGS) entry which is preliminary data.</text>
</comment>
<dbReference type="Pfam" id="PF13561">
    <property type="entry name" value="adh_short_C2"/>
    <property type="match status" value="1"/>
</dbReference>
<dbReference type="RefSeq" id="WP_212188705.1">
    <property type="nucleotide sequence ID" value="NZ_JAGTAR010000004.1"/>
</dbReference>
<sequence length="257" mass="28081">MNLQIKNHTFIICGATSGFGQATAIALMNDGAKVIGIARKQGGLDQMKAIYKNKFIAVKGDITSSDTINHVASLANEHDIDGILINAGGPPAKLFEETRLSDWDDAYRNILRWKVELTQKLLPHFRTKHYGRVVYIESSSVKQPYENLVLSTSLRLSVVGMMKTVSQEVSGQNINFNMVAPGSHDTPAINRLIEKKSQMTGQEFEKTKLAFIDAIPAKQLGNPAHLGTLAAWLLSPLAEFVTGQVYTLEGGAVKSTL</sequence>
<dbReference type="Proteomes" id="UP000679220">
    <property type="component" value="Unassembled WGS sequence"/>
</dbReference>